<accession>A0A387B7L0</accession>
<keyword evidence="4 9" id="KW-1003">Cell membrane</keyword>
<dbReference type="GO" id="GO:0140359">
    <property type="term" value="F:ABC-type transporter activity"/>
    <property type="evidence" value="ECO:0007669"/>
    <property type="project" value="InterPro"/>
</dbReference>
<evidence type="ECO:0000256" key="1">
    <source>
        <dbReference type="ARBA" id="ARBA00004429"/>
    </source>
</evidence>
<evidence type="ECO:0000256" key="6">
    <source>
        <dbReference type="ARBA" id="ARBA00022692"/>
    </source>
</evidence>
<feature type="transmembrane region" description="Helical" evidence="9">
    <location>
        <begin position="109"/>
        <end position="137"/>
    </location>
</feature>
<dbReference type="InterPro" id="IPR013525">
    <property type="entry name" value="ABC2_TM"/>
</dbReference>
<feature type="transmembrane region" description="Helical" evidence="9">
    <location>
        <begin position="248"/>
        <end position="266"/>
    </location>
</feature>
<keyword evidence="3 9" id="KW-0813">Transport</keyword>
<evidence type="ECO:0000256" key="8">
    <source>
        <dbReference type="ARBA" id="ARBA00023136"/>
    </source>
</evidence>
<dbReference type="KEGG" id="lyd:D7I47_08740"/>
<proteinExistence type="inferred from homology"/>
<keyword evidence="6 9" id="KW-0812">Transmembrane</keyword>
<dbReference type="OrthoDB" id="9789409at2"/>
<evidence type="ECO:0000313" key="11">
    <source>
        <dbReference type="EMBL" id="AYF98333.1"/>
    </source>
</evidence>
<keyword evidence="8 9" id="KW-0472">Membrane</keyword>
<organism evidence="11 12">
    <name type="scientific">Protaetiibacter intestinalis</name>
    <dbReference type="NCBI Taxonomy" id="2419774"/>
    <lineage>
        <taxon>Bacteria</taxon>
        <taxon>Bacillati</taxon>
        <taxon>Actinomycetota</taxon>
        <taxon>Actinomycetes</taxon>
        <taxon>Micrococcales</taxon>
        <taxon>Microbacteriaceae</taxon>
        <taxon>Protaetiibacter</taxon>
    </lineage>
</organism>
<evidence type="ECO:0000259" key="10">
    <source>
        <dbReference type="PROSITE" id="PS51012"/>
    </source>
</evidence>
<dbReference type="PROSITE" id="PS51012">
    <property type="entry name" value="ABC_TM2"/>
    <property type="match status" value="1"/>
</dbReference>
<protein>
    <recommendedName>
        <fullName evidence="9">Transport permease protein</fullName>
    </recommendedName>
</protein>
<evidence type="ECO:0000313" key="12">
    <source>
        <dbReference type="Proteomes" id="UP000278886"/>
    </source>
</evidence>
<dbReference type="RefSeq" id="WP_120762680.1">
    <property type="nucleotide sequence ID" value="NZ_CP032630.1"/>
</dbReference>
<dbReference type="GO" id="GO:0015920">
    <property type="term" value="P:lipopolysaccharide transport"/>
    <property type="evidence" value="ECO:0007669"/>
    <property type="project" value="TreeGrafter"/>
</dbReference>
<dbReference type="Proteomes" id="UP000278886">
    <property type="component" value="Chromosome"/>
</dbReference>
<feature type="transmembrane region" description="Helical" evidence="9">
    <location>
        <begin position="33"/>
        <end position="56"/>
    </location>
</feature>
<evidence type="ECO:0000256" key="9">
    <source>
        <dbReference type="RuleBase" id="RU361157"/>
    </source>
</evidence>
<evidence type="ECO:0000256" key="5">
    <source>
        <dbReference type="ARBA" id="ARBA00022519"/>
    </source>
</evidence>
<keyword evidence="5" id="KW-0997">Cell inner membrane</keyword>
<feature type="transmembrane region" description="Helical" evidence="9">
    <location>
        <begin position="143"/>
        <end position="167"/>
    </location>
</feature>
<gene>
    <name evidence="11" type="ORF">D7I47_08740</name>
</gene>
<comment type="similarity">
    <text evidence="2 9">Belongs to the ABC-2 integral membrane protein family.</text>
</comment>
<feature type="transmembrane region" description="Helical" evidence="9">
    <location>
        <begin position="179"/>
        <end position="198"/>
    </location>
</feature>
<dbReference type="Pfam" id="PF01061">
    <property type="entry name" value="ABC2_membrane"/>
    <property type="match status" value="1"/>
</dbReference>
<dbReference type="PANTHER" id="PTHR30413:SF8">
    <property type="entry name" value="TRANSPORT PERMEASE PROTEIN"/>
    <property type="match status" value="1"/>
</dbReference>
<dbReference type="EMBL" id="CP032630">
    <property type="protein sequence ID" value="AYF98333.1"/>
    <property type="molecule type" value="Genomic_DNA"/>
</dbReference>
<name>A0A387B7L0_9MICO</name>
<sequence length="277" mass="31167">MPLSEFNRSRELFVNLTQRELKGKYKRTILGQLWSLANPLALMVVYSFVFAFIIRATPEPGDPSGLDIFPLWLLCGLLPWIFFSNVVNQGMGALIANESLIKKVYFPRHLLVLSVAAGITVTWATEMGVLLVAIMIAGAWQAILWSPLVLVTMAFLAVFSVGIALMLSIANVYFRDTQYLVTIVLQLGLYLAPIVYPISFVETQSNALGPLFWNVTLLDIYSLNPFVRFTAVFRSLLYDNTWPEVGDILYVVVISALSVVIGWWVFSRHEKRLAELL</sequence>
<feature type="transmembrane region" description="Helical" evidence="9">
    <location>
        <begin position="68"/>
        <end position="88"/>
    </location>
</feature>
<dbReference type="AlphaFoldDB" id="A0A387B7L0"/>
<dbReference type="PANTHER" id="PTHR30413">
    <property type="entry name" value="INNER MEMBRANE TRANSPORT PERMEASE"/>
    <property type="match status" value="1"/>
</dbReference>
<feature type="domain" description="ABC transmembrane type-2" evidence="10">
    <location>
        <begin position="30"/>
        <end position="269"/>
    </location>
</feature>
<reference evidence="12" key="1">
    <citation type="submission" date="2018-09" db="EMBL/GenBank/DDBJ databases">
        <title>Genome sequencing of strain 2DFWR-13.</title>
        <authorList>
            <person name="Heo J."/>
            <person name="Kim S.-J."/>
            <person name="Kwon S.-W."/>
        </authorList>
    </citation>
    <scope>NUCLEOTIDE SEQUENCE [LARGE SCALE GENOMIC DNA]</scope>
    <source>
        <strain evidence="12">2DFWR-13</strain>
    </source>
</reference>
<comment type="subcellular location">
    <subcellularLocation>
        <location evidence="1">Cell inner membrane</location>
        <topology evidence="1">Multi-pass membrane protein</topology>
    </subcellularLocation>
    <subcellularLocation>
        <location evidence="9">Cell membrane</location>
        <topology evidence="9">Multi-pass membrane protein</topology>
    </subcellularLocation>
</comment>
<evidence type="ECO:0000256" key="2">
    <source>
        <dbReference type="ARBA" id="ARBA00007783"/>
    </source>
</evidence>
<evidence type="ECO:0000256" key="4">
    <source>
        <dbReference type="ARBA" id="ARBA00022475"/>
    </source>
</evidence>
<dbReference type="InterPro" id="IPR047817">
    <property type="entry name" value="ABC2_TM_bact-type"/>
</dbReference>
<keyword evidence="7 9" id="KW-1133">Transmembrane helix</keyword>
<keyword evidence="12" id="KW-1185">Reference proteome</keyword>
<evidence type="ECO:0000256" key="7">
    <source>
        <dbReference type="ARBA" id="ARBA00022989"/>
    </source>
</evidence>
<evidence type="ECO:0000256" key="3">
    <source>
        <dbReference type="ARBA" id="ARBA00022448"/>
    </source>
</evidence>
<dbReference type="GO" id="GO:0005886">
    <property type="term" value="C:plasma membrane"/>
    <property type="evidence" value="ECO:0007669"/>
    <property type="project" value="UniProtKB-SubCell"/>
</dbReference>